<name>A0ABQ1FYT3_9GAMM</name>
<evidence type="ECO:0000313" key="2">
    <source>
        <dbReference type="Proteomes" id="UP000620046"/>
    </source>
</evidence>
<dbReference type="EMBL" id="BMJA01000002">
    <property type="protein sequence ID" value="GGA34121.1"/>
    <property type="molecule type" value="Genomic_DNA"/>
</dbReference>
<comment type="caution">
    <text evidence="1">The sequence shown here is derived from an EMBL/GenBank/DDBJ whole genome shotgun (WGS) entry which is preliminary data.</text>
</comment>
<dbReference type="Gene3D" id="2.60.40.10">
    <property type="entry name" value="Immunoglobulins"/>
    <property type="match status" value="1"/>
</dbReference>
<organism evidence="1 2">
    <name type="scientific">Dyella nitratireducens</name>
    <dbReference type="NCBI Taxonomy" id="1849580"/>
    <lineage>
        <taxon>Bacteria</taxon>
        <taxon>Pseudomonadati</taxon>
        <taxon>Pseudomonadota</taxon>
        <taxon>Gammaproteobacteria</taxon>
        <taxon>Lysobacterales</taxon>
        <taxon>Rhodanobacteraceae</taxon>
        <taxon>Dyella</taxon>
    </lineage>
</organism>
<evidence type="ECO:0000313" key="1">
    <source>
        <dbReference type="EMBL" id="GGA34121.1"/>
    </source>
</evidence>
<accession>A0ABQ1FYT3</accession>
<evidence type="ECO:0008006" key="3">
    <source>
        <dbReference type="Google" id="ProtNLM"/>
    </source>
</evidence>
<dbReference type="InterPro" id="IPR013783">
    <property type="entry name" value="Ig-like_fold"/>
</dbReference>
<protein>
    <recommendedName>
        <fullName evidence="3">IPT/TIG domain-containing protein</fullName>
    </recommendedName>
</protein>
<reference evidence="2" key="1">
    <citation type="journal article" date="2019" name="Int. J. Syst. Evol. Microbiol.">
        <title>The Global Catalogue of Microorganisms (GCM) 10K type strain sequencing project: providing services to taxonomists for standard genome sequencing and annotation.</title>
        <authorList>
            <consortium name="The Broad Institute Genomics Platform"/>
            <consortium name="The Broad Institute Genome Sequencing Center for Infectious Disease"/>
            <person name="Wu L."/>
            <person name="Ma J."/>
        </authorList>
    </citation>
    <scope>NUCLEOTIDE SEQUENCE [LARGE SCALE GENOMIC DNA]</scope>
    <source>
        <strain evidence="2">CGMCC 1.15439</strain>
    </source>
</reference>
<dbReference type="Proteomes" id="UP000620046">
    <property type="component" value="Unassembled WGS sequence"/>
</dbReference>
<keyword evidence="2" id="KW-1185">Reference proteome</keyword>
<proteinExistence type="predicted"/>
<gene>
    <name evidence="1" type="ORF">GCM10010981_23830</name>
</gene>
<sequence length="92" mass="9895">MATNATVNPSHAKPGAKITLTGEDMNTISEIDFRLNNSNYHQTAMVQTLSGNKLEATIPNNCPTGNQVELVGLDKKGHEIGKLGRIVVDPPR</sequence>